<reference evidence="1 2" key="1">
    <citation type="journal article" date="2018" name="Front. Plant Sci.">
        <title>Red Clover (Trifolium pratense) and Zigzag Clover (T. medium) - A Picture of Genomic Similarities and Differences.</title>
        <authorList>
            <person name="Dluhosova J."/>
            <person name="Istvanek J."/>
            <person name="Nedelnik J."/>
            <person name="Repkova J."/>
        </authorList>
    </citation>
    <scope>NUCLEOTIDE SEQUENCE [LARGE SCALE GENOMIC DNA]</scope>
    <source>
        <strain evidence="2">cv. 10/8</strain>
        <tissue evidence="1">Leaf</tissue>
    </source>
</reference>
<sequence>GSDRLGCYRAQQQENRTPSALGLVPPELGAVTRMCRKC</sequence>
<comment type="caution">
    <text evidence="1">The sequence shown here is derived from an EMBL/GenBank/DDBJ whole genome shotgun (WGS) entry which is preliminary data.</text>
</comment>
<name>A0A392TRB1_9FABA</name>
<keyword evidence="2" id="KW-1185">Reference proteome</keyword>
<protein>
    <submittedName>
        <fullName evidence="1">Uncharacterized protein</fullName>
    </submittedName>
</protein>
<evidence type="ECO:0000313" key="1">
    <source>
        <dbReference type="EMBL" id="MCI62730.1"/>
    </source>
</evidence>
<proteinExistence type="predicted"/>
<evidence type="ECO:0000313" key="2">
    <source>
        <dbReference type="Proteomes" id="UP000265520"/>
    </source>
</evidence>
<accession>A0A392TRB1</accession>
<dbReference type="Proteomes" id="UP000265520">
    <property type="component" value="Unassembled WGS sequence"/>
</dbReference>
<feature type="non-terminal residue" evidence="1">
    <location>
        <position position="1"/>
    </location>
</feature>
<dbReference type="EMBL" id="LXQA010624140">
    <property type="protein sequence ID" value="MCI62730.1"/>
    <property type="molecule type" value="Genomic_DNA"/>
</dbReference>
<dbReference type="AlphaFoldDB" id="A0A392TRB1"/>
<organism evidence="1 2">
    <name type="scientific">Trifolium medium</name>
    <dbReference type="NCBI Taxonomy" id="97028"/>
    <lineage>
        <taxon>Eukaryota</taxon>
        <taxon>Viridiplantae</taxon>
        <taxon>Streptophyta</taxon>
        <taxon>Embryophyta</taxon>
        <taxon>Tracheophyta</taxon>
        <taxon>Spermatophyta</taxon>
        <taxon>Magnoliopsida</taxon>
        <taxon>eudicotyledons</taxon>
        <taxon>Gunneridae</taxon>
        <taxon>Pentapetalae</taxon>
        <taxon>rosids</taxon>
        <taxon>fabids</taxon>
        <taxon>Fabales</taxon>
        <taxon>Fabaceae</taxon>
        <taxon>Papilionoideae</taxon>
        <taxon>50 kb inversion clade</taxon>
        <taxon>NPAAA clade</taxon>
        <taxon>Hologalegina</taxon>
        <taxon>IRL clade</taxon>
        <taxon>Trifolieae</taxon>
        <taxon>Trifolium</taxon>
    </lineage>
</organism>